<dbReference type="SUPFAM" id="SSF64602">
    <property type="entry name" value="F1 ATPase inhibitor, IF1, C-terminal domain"/>
    <property type="match status" value="1"/>
</dbReference>
<evidence type="ECO:0000313" key="6">
    <source>
        <dbReference type="EMBL" id="KAA8903531.1"/>
    </source>
</evidence>
<dbReference type="Gene3D" id="1.20.5.500">
    <property type="entry name" value="Single helix bin"/>
    <property type="match status" value="1"/>
</dbReference>
<dbReference type="VEuPathDB" id="FungiDB:DIURU_002417"/>
<evidence type="ECO:0000256" key="2">
    <source>
        <dbReference type="ARBA" id="ARBA00010901"/>
    </source>
</evidence>
<evidence type="ECO:0000256" key="4">
    <source>
        <dbReference type="RuleBase" id="RU368087"/>
    </source>
</evidence>
<organism evidence="6 7">
    <name type="scientific">Diutina rugosa</name>
    <name type="common">Yeast</name>
    <name type="synonym">Candida rugosa</name>
    <dbReference type="NCBI Taxonomy" id="5481"/>
    <lineage>
        <taxon>Eukaryota</taxon>
        <taxon>Fungi</taxon>
        <taxon>Dikarya</taxon>
        <taxon>Ascomycota</taxon>
        <taxon>Saccharomycotina</taxon>
        <taxon>Pichiomycetes</taxon>
        <taxon>Debaryomycetaceae</taxon>
        <taxon>Diutina</taxon>
    </lineage>
</organism>
<dbReference type="GO" id="GO:0005739">
    <property type="term" value="C:mitochondrion"/>
    <property type="evidence" value="ECO:0007669"/>
    <property type="project" value="UniProtKB-SubCell"/>
</dbReference>
<dbReference type="RefSeq" id="XP_034012833.1">
    <property type="nucleotide sequence ID" value="XM_034155066.1"/>
</dbReference>
<dbReference type="OrthoDB" id="5532350at2759"/>
<dbReference type="GeneID" id="54781068"/>
<keyword evidence="3" id="KW-0496">Mitochondrion</keyword>
<dbReference type="EMBL" id="SWFT01000067">
    <property type="protein sequence ID" value="KAA8903531.1"/>
    <property type="molecule type" value="Genomic_DNA"/>
</dbReference>
<dbReference type="InterPro" id="IPR007648">
    <property type="entry name" value="ATPase_inhibitor_mt"/>
</dbReference>
<evidence type="ECO:0000256" key="3">
    <source>
        <dbReference type="ARBA" id="ARBA00023128"/>
    </source>
</evidence>
<keyword evidence="7" id="KW-1185">Reference proteome</keyword>
<dbReference type="AlphaFoldDB" id="A0A642UQF0"/>
<evidence type="ECO:0000256" key="5">
    <source>
        <dbReference type="SAM" id="Coils"/>
    </source>
</evidence>
<dbReference type="GO" id="GO:0042030">
    <property type="term" value="F:ATPase inhibitor activity"/>
    <property type="evidence" value="ECO:0007669"/>
    <property type="project" value="InterPro"/>
</dbReference>
<comment type="similarity">
    <text evidence="2 4">Belongs to the ATPase inhibitor family.</text>
</comment>
<evidence type="ECO:0000313" key="7">
    <source>
        <dbReference type="Proteomes" id="UP000449547"/>
    </source>
</evidence>
<sequence length="85" mass="9632">MLAQTIRTTSRISVRAFSVSRAALLDGSIVQDKGSFSEKERAQETAYIKAHEAEQLKKLRKKLEEQKQTINDLEKEIDNIANGKK</sequence>
<protein>
    <recommendedName>
        <fullName evidence="4">ATPase inhibitor, mitochondrial</fullName>
    </recommendedName>
</protein>
<reference evidence="6 7" key="1">
    <citation type="submission" date="2019-07" db="EMBL/GenBank/DDBJ databases">
        <title>Genome assembly of two rare yeast pathogens: Diutina rugosa and Trichomonascus ciferrii.</title>
        <authorList>
            <person name="Mixao V."/>
            <person name="Saus E."/>
            <person name="Hansen A."/>
            <person name="Lass-Flor C."/>
            <person name="Gabaldon T."/>
        </authorList>
    </citation>
    <scope>NUCLEOTIDE SEQUENCE [LARGE SCALE GENOMIC DNA]</scope>
    <source>
        <strain evidence="6 7">CBS 613</strain>
    </source>
</reference>
<comment type="caution">
    <text evidence="6">The sequence shown here is derived from an EMBL/GenBank/DDBJ whole genome shotgun (WGS) entry which is preliminary data.</text>
</comment>
<feature type="coiled-coil region" evidence="5">
    <location>
        <begin position="49"/>
        <end position="83"/>
    </location>
</feature>
<name>A0A642UQF0_DIURU</name>
<dbReference type="Proteomes" id="UP000449547">
    <property type="component" value="Unassembled WGS sequence"/>
</dbReference>
<comment type="subcellular location">
    <subcellularLocation>
        <location evidence="1">Mitochondrion</location>
    </subcellularLocation>
</comment>
<proteinExistence type="inferred from homology"/>
<dbReference type="Pfam" id="PF04568">
    <property type="entry name" value="IATP"/>
    <property type="match status" value="1"/>
</dbReference>
<gene>
    <name evidence="6" type="ORF">DIURU_002417</name>
</gene>
<keyword evidence="5" id="KW-0175">Coiled coil</keyword>
<accession>A0A642UQF0</accession>
<evidence type="ECO:0000256" key="1">
    <source>
        <dbReference type="ARBA" id="ARBA00004173"/>
    </source>
</evidence>
<comment type="function">
    <text evidence="4">Inhibits the enzyme activity of ATPase.</text>
</comment>
<dbReference type="OMA" id="QENVYIK"/>